<proteinExistence type="predicted"/>
<evidence type="ECO:0008006" key="4">
    <source>
        <dbReference type="Google" id="ProtNLM"/>
    </source>
</evidence>
<dbReference type="Proteomes" id="UP000176967">
    <property type="component" value="Unassembled WGS sequence"/>
</dbReference>
<sequence length="204" mass="22035">MAKKTFSISEALNFGWETALKNYWFILISILVAGVAASVPGIISERISEDLPIFGLVFSIAGVVLGVVVEMGLIAVMLKFVDGKKPRLADLFSTLPLFFNYVFASLLYGGVVVAGLIFFIVPGVVLALMMWPFSYLIVDKKLGALEALQNSADLTNGVRGQLFLFGLAVFGINLLGALPLLLGLLVTIPTTMLASAWVYRQLTK</sequence>
<gene>
    <name evidence="2" type="ORF">A2890_01270</name>
</gene>
<dbReference type="PANTHER" id="PTHR40076">
    <property type="entry name" value="MEMBRANE PROTEIN-RELATED"/>
    <property type="match status" value="1"/>
</dbReference>
<feature type="transmembrane region" description="Helical" evidence="1">
    <location>
        <begin position="98"/>
        <end position="131"/>
    </location>
</feature>
<dbReference type="InterPro" id="IPR010380">
    <property type="entry name" value="DUF975"/>
</dbReference>
<keyword evidence="1" id="KW-1133">Transmembrane helix</keyword>
<accession>A0A1F4W0X2</accession>
<keyword evidence="1" id="KW-0812">Transmembrane</keyword>
<reference evidence="2 3" key="1">
    <citation type="journal article" date="2016" name="Nat. Commun.">
        <title>Thousands of microbial genomes shed light on interconnected biogeochemical processes in an aquifer system.</title>
        <authorList>
            <person name="Anantharaman K."/>
            <person name="Brown C.T."/>
            <person name="Hug L.A."/>
            <person name="Sharon I."/>
            <person name="Castelle C.J."/>
            <person name="Probst A.J."/>
            <person name="Thomas B.C."/>
            <person name="Singh A."/>
            <person name="Wilkins M.J."/>
            <person name="Karaoz U."/>
            <person name="Brodie E.L."/>
            <person name="Williams K.H."/>
            <person name="Hubbard S.S."/>
            <person name="Banfield J.F."/>
        </authorList>
    </citation>
    <scope>NUCLEOTIDE SEQUENCE [LARGE SCALE GENOMIC DNA]</scope>
</reference>
<dbReference type="AlphaFoldDB" id="A0A1F4W0X2"/>
<evidence type="ECO:0000256" key="1">
    <source>
        <dbReference type="SAM" id="Phobius"/>
    </source>
</evidence>
<feature type="transmembrane region" description="Helical" evidence="1">
    <location>
        <begin position="23"/>
        <end position="43"/>
    </location>
</feature>
<feature type="transmembrane region" description="Helical" evidence="1">
    <location>
        <begin position="55"/>
        <end position="78"/>
    </location>
</feature>
<keyword evidence="1" id="KW-0472">Membrane</keyword>
<dbReference type="EMBL" id="MEVL01000001">
    <property type="protein sequence ID" value="OGC63010.1"/>
    <property type="molecule type" value="Genomic_DNA"/>
</dbReference>
<evidence type="ECO:0000313" key="3">
    <source>
        <dbReference type="Proteomes" id="UP000176967"/>
    </source>
</evidence>
<feature type="transmembrane region" description="Helical" evidence="1">
    <location>
        <begin position="162"/>
        <end position="188"/>
    </location>
</feature>
<dbReference type="PANTHER" id="PTHR40076:SF1">
    <property type="entry name" value="MEMBRANE PROTEIN"/>
    <property type="match status" value="1"/>
</dbReference>
<name>A0A1F4W0X2_UNCKA</name>
<protein>
    <recommendedName>
        <fullName evidence="4">Glycerophosphoryl diester phosphodiesterase membrane domain-containing protein</fullName>
    </recommendedName>
</protein>
<organism evidence="2 3">
    <name type="scientific">candidate division WWE3 bacterium RIFCSPLOWO2_01_FULL_53_14</name>
    <dbReference type="NCBI Taxonomy" id="1802628"/>
    <lineage>
        <taxon>Bacteria</taxon>
        <taxon>Katanobacteria</taxon>
    </lineage>
</organism>
<comment type="caution">
    <text evidence="2">The sequence shown here is derived from an EMBL/GenBank/DDBJ whole genome shotgun (WGS) entry which is preliminary data.</text>
</comment>
<dbReference type="STRING" id="1802628.A2890_01270"/>
<evidence type="ECO:0000313" key="2">
    <source>
        <dbReference type="EMBL" id="OGC63010.1"/>
    </source>
</evidence>